<evidence type="ECO:0000256" key="5">
    <source>
        <dbReference type="SAM" id="MobiDB-lite"/>
    </source>
</evidence>
<dbReference type="OrthoDB" id="1919336at2759"/>
<dbReference type="InterPro" id="IPR001138">
    <property type="entry name" value="Zn2Cys6_DnaBD"/>
</dbReference>
<dbReference type="GO" id="GO:0005634">
    <property type="term" value="C:nucleus"/>
    <property type="evidence" value="ECO:0007669"/>
    <property type="project" value="UniProtKB-SubCell"/>
</dbReference>
<evidence type="ECO:0000256" key="2">
    <source>
        <dbReference type="ARBA" id="ARBA00022723"/>
    </source>
</evidence>
<keyword evidence="8" id="KW-1185">Reference proteome</keyword>
<evidence type="ECO:0000256" key="4">
    <source>
        <dbReference type="ARBA" id="ARBA00023242"/>
    </source>
</evidence>
<dbReference type="Pfam" id="PF00172">
    <property type="entry name" value="Zn_clus"/>
    <property type="match status" value="1"/>
</dbReference>
<dbReference type="STRING" id="1043005.A0A074YGM4"/>
<dbReference type="SUPFAM" id="SSF57701">
    <property type="entry name" value="Zn2/Cys6 DNA-binding domain"/>
    <property type="match status" value="1"/>
</dbReference>
<name>A0A074YGM4_AURSE</name>
<dbReference type="Proteomes" id="UP000030641">
    <property type="component" value="Unassembled WGS sequence"/>
</dbReference>
<comment type="subcellular location">
    <subcellularLocation>
        <location evidence="1">Nucleus</location>
    </subcellularLocation>
</comment>
<reference evidence="7 8" key="1">
    <citation type="journal article" date="2014" name="BMC Genomics">
        <title>Genome sequencing of four Aureobasidium pullulans varieties: biotechnological potential, stress tolerance, and description of new species.</title>
        <authorList>
            <person name="Gostin Ar C."/>
            <person name="Ohm R.A."/>
            <person name="Kogej T."/>
            <person name="Sonjak S."/>
            <person name="Turk M."/>
            <person name="Zajc J."/>
            <person name="Zalar P."/>
            <person name="Grube M."/>
            <person name="Sun H."/>
            <person name="Han J."/>
            <person name="Sharma A."/>
            <person name="Chiniquy J."/>
            <person name="Ngan C.Y."/>
            <person name="Lipzen A."/>
            <person name="Barry K."/>
            <person name="Grigoriev I.V."/>
            <person name="Gunde-Cimerman N."/>
        </authorList>
    </citation>
    <scope>NUCLEOTIDE SEQUENCE [LARGE SCALE GENOMIC DNA]</scope>
    <source>
        <strain evidence="7 8">EXF-2481</strain>
    </source>
</reference>
<dbReference type="EMBL" id="KL584766">
    <property type="protein sequence ID" value="KEQ93237.1"/>
    <property type="molecule type" value="Genomic_DNA"/>
</dbReference>
<dbReference type="HOGENOM" id="CLU_013863_0_0_1"/>
<feature type="compositionally biased region" description="Low complexity" evidence="5">
    <location>
        <begin position="174"/>
        <end position="190"/>
    </location>
</feature>
<dbReference type="GO" id="GO:0000981">
    <property type="term" value="F:DNA-binding transcription factor activity, RNA polymerase II-specific"/>
    <property type="evidence" value="ECO:0007669"/>
    <property type="project" value="InterPro"/>
</dbReference>
<dbReference type="PANTHER" id="PTHR46910:SF3">
    <property type="entry name" value="HALOTOLERANCE PROTEIN 9-RELATED"/>
    <property type="match status" value="1"/>
</dbReference>
<evidence type="ECO:0000259" key="6">
    <source>
        <dbReference type="PROSITE" id="PS50048"/>
    </source>
</evidence>
<dbReference type="PROSITE" id="PS00463">
    <property type="entry name" value="ZN2_CY6_FUNGAL_1"/>
    <property type="match status" value="1"/>
</dbReference>
<dbReference type="GeneID" id="25370436"/>
<dbReference type="RefSeq" id="XP_013341706.1">
    <property type="nucleotide sequence ID" value="XM_013486252.1"/>
</dbReference>
<dbReference type="PROSITE" id="PS50048">
    <property type="entry name" value="ZN2_CY6_FUNGAL_2"/>
    <property type="match status" value="1"/>
</dbReference>
<feature type="region of interest" description="Disordered" evidence="5">
    <location>
        <begin position="141"/>
        <end position="202"/>
    </location>
</feature>
<evidence type="ECO:0000256" key="1">
    <source>
        <dbReference type="ARBA" id="ARBA00004123"/>
    </source>
</evidence>
<evidence type="ECO:0000313" key="8">
    <source>
        <dbReference type="Proteomes" id="UP000030641"/>
    </source>
</evidence>
<dbReference type="InterPro" id="IPR036864">
    <property type="entry name" value="Zn2-C6_fun-type_DNA-bd_sf"/>
</dbReference>
<sequence length="731" mass="81918">MSPPVLAVSRPLAPQPVRPNDAAAVLQPLQNNYPLKSTRSRRGTINAACQECRLKKLKCDGTRPRCQRCIVKGIDSCEYTVNPGETRFTALKRKNASLVTESDRMQKFIEALRSASPSQAQGMLDDLRTCDGTKQLLSTLTLGKSQPHPLHHRASDSSISSAPSPPSPPSNADTTQASYTSRSRSSESNTKPIPPAPFENDILPVETPYQPFSDFERPLPSLDVLRKCINAFYIEAGKLFHVFLPSHLDAQFEMLSSQGDKQAMRVAACELCAVGALGSQYIKETLLEGTEMNMYSCAKHLLEDVVSVDANRAAKVCAMLGMFNIMSKEKVAMTFVEMGLNLLSRPPIGHVCPPNMARSQWMELRKTWRVLVFLETWLSSTLGYVSGLQLSKDIMNLKDFEIDGEDLEEKVTTEMIKIAVIKFDMLRLSLSFKGLSSRTVETITNDLQHWQQNLPHEMRSTELENNPDISFELRRTIYYVNFLYFGAQIMLLRRVLQSMHDQDNLLTGHENVLNDLIAQAKTAARESAKLFRRLYVEGGIVQRCWICIFQAYSSCVLILHHVAEMLYAGVQSATALGYELDLARACLDFLGVCSQKDVAAGQFHSTLSRFYTILHTTAMGQHPLGPDVVNTARDLHDLIRRPFKTAGESSSECCYPWKDNGHRQEQRQEHLDSFAIQDIANAPEQSCRDSWQRIDGIKNDGMINDLLRRSQPGHFLPGFESSAWTDSTQVG</sequence>
<keyword evidence="2" id="KW-0479">Metal-binding</keyword>
<keyword evidence="3" id="KW-0238">DNA-binding</keyword>
<dbReference type="AlphaFoldDB" id="A0A074YGM4"/>
<keyword evidence="4" id="KW-0539">Nucleus</keyword>
<dbReference type="InterPro" id="IPR050987">
    <property type="entry name" value="AtrR-like"/>
</dbReference>
<gene>
    <name evidence="7" type="ORF">AUEXF2481DRAFT_6778</name>
</gene>
<dbReference type="InParanoid" id="A0A074YGM4"/>
<protein>
    <recommendedName>
        <fullName evidence="6">Zn(2)-C6 fungal-type domain-containing protein</fullName>
    </recommendedName>
</protein>
<dbReference type="GO" id="GO:0008270">
    <property type="term" value="F:zinc ion binding"/>
    <property type="evidence" value="ECO:0007669"/>
    <property type="project" value="InterPro"/>
</dbReference>
<accession>A0A074YGM4</accession>
<evidence type="ECO:0000256" key="3">
    <source>
        <dbReference type="ARBA" id="ARBA00023125"/>
    </source>
</evidence>
<dbReference type="Gene3D" id="4.10.240.10">
    <property type="entry name" value="Zn(2)-C6 fungal-type DNA-binding domain"/>
    <property type="match status" value="1"/>
</dbReference>
<dbReference type="CDD" id="cd00067">
    <property type="entry name" value="GAL4"/>
    <property type="match status" value="1"/>
</dbReference>
<dbReference type="GO" id="GO:0003677">
    <property type="term" value="F:DNA binding"/>
    <property type="evidence" value="ECO:0007669"/>
    <property type="project" value="UniProtKB-KW"/>
</dbReference>
<evidence type="ECO:0000313" key="7">
    <source>
        <dbReference type="EMBL" id="KEQ93237.1"/>
    </source>
</evidence>
<feature type="domain" description="Zn(2)-C6 fungal-type" evidence="6">
    <location>
        <begin position="48"/>
        <end position="79"/>
    </location>
</feature>
<dbReference type="PANTHER" id="PTHR46910">
    <property type="entry name" value="TRANSCRIPTION FACTOR PDR1"/>
    <property type="match status" value="1"/>
</dbReference>
<dbReference type="OMA" id="YHVHLLY"/>
<dbReference type="CDD" id="cd12148">
    <property type="entry name" value="fungal_TF_MHR"/>
    <property type="match status" value="1"/>
</dbReference>
<dbReference type="SMART" id="SM00066">
    <property type="entry name" value="GAL4"/>
    <property type="match status" value="1"/>
</dbReference>
<organism evidence="7 8">
    <name type="scientific">Aureobasidium subglaciale (strain EXF-2481)</name>
    <name type="common">Aureobasidium pullulans var. subglaciale</name>
    <dbReference type="NCBI Taxonomy" id="1043005"/>
    <lineage>
        <taxon>Eukaryota</taxon>
        <taxon>Fungi</taxon>
        <taxon>Dikarya</taxon>
        <taxon>Ascomycota</taxon>
        <taxon>Pezizomycotina</taxon>
        <taxon>Dothideomycetes</taxon>
        <taxon>Dothideomycetidae</taxon>
        <taxon>Dothideales</taxon>
        <taxon>Saccotheciaceae</taxon>
        <taxon>Aureobasidium</taxon>
    </lineage>
</organism>
<proteinExistence type="predicted"/>